<accession>A0A0P8W887</accession>
<gene>
    <name evidence="1" type="ORF">OXPF_23950</name>
</gene>
<dbReference type="AlphaFoldDB" id="A0A0P8W887"/>
<comment type="caution">
    <text evidence="1">The sequence shown here is derived from an EMBL/GenBank/DDBJ whole genome shotgun (WGS) entry which is preliminary data.</text>
</comment>
<protein>
    <submittedName>
        <fullName evidence="1">Uncharacterized protein</fullName>
    </submittedName>
</protein>
<reference evidence="1 2" key="1">
    <citation type="submission" date="2015-09" db="EMBL/GenBank/DDBJ databases">
        <title>Genome sequence of Oxobacter pfennigii DSM 3222.</title>
        <authorList>
            <person name="Poehlein A."/>
            <person name="Bengelsdorf F.R."/>
            <person name="Schiel-Bengelsdorf B."/>
            <person name="Duerre P."/>
            <person name="Daniel R."/>
        </authorList>
    </citation>
    <scope>NUCLEOTIDE SEQUENCE [LARGE SCALE GENOMIC DNA]</scope>
    <source>
        <strain evidence="1 2">DSM 3222</strain>
    </source>
</reference>
<evidence type="ECO:0000313" key="2">
    <source>
        <dbReference type="Proteomes" id="UP000050326"/>
    </source>
</evidence>
<organism evidence="1 2">
    <name type="scientific">Oxobacter pfennigii</name>
    <dbReference type="NCBI Taxonomy" id="36849"/>
    <lineage>
        <taxon>Bacteria</taxon>
        <taxon>Bacillati</taxon>
        <taxon>Bacillota</taxon>
        <taxon>Clostridia</taxon>
        <taxon>Eubacteriales</taxon>
        <taxon>Clostridiaceae</taxon>
        <taxon>Oxobacter</taxon>
    </lineage>
</organism>
<keyword evidence="2" id="KW-1185">Reference proteome</keyword>
<evidence type="ECO:0000313" key="1">
    <source>
        <dbReference type="EMBL" id="KPU44227.1"/>
    </source>
</evidence>
<dbReference type="Proteomes" id="UP000050326">
    <property type="component" value="Unassembled WGS sequence"/>
</dbReference>
<dbReference type="EMBL" id="LKET01000032">
    <property type="protein sequence ID" value="KPU44227.1"/>
    <property type="molecule type" value="Genomic_DNA"/>
</dbReference>
<proteinExistence type="predicted"/>
<name>A0A0P8W887_9CLOT</name>
<sequence length="91" mass="9521">MVPDSKSLTQEIGENLLATVADSVISSVVKDIVPATITIGVNRASRRHGGFFNIPAPLEYRLVRGIAEAGIIGISMSTIGVVGNFNKGNPT</sequence>